<accession>A0ABN4YXJ8</accession>
<dbReference type="SUPFAM" id="SSF140663">
    <property type="entry name" value="TTHA0068-like"/>
    <property type="match status" value="1"/>
</dbReference>
<dbReference type="InterPro" id="IPR023203">
    <property type="entry name" value="TTHA0068_sf"/>
</dbReference>
<dbReference type="EMBL" id="CP015108">
    <property type="protein sequence ID" value="ARF15443.1"/>
    <property type="molecule type" value="Genomic_DNA"/>
</dbReference>
<dbReference type="PANTHER" id="PTHR34796:SF1">
    <property type="entry name" value="EXPRESSED PROTEIN"/>
    <property type="match status" value="1"/>
</dbReference>
<dbReference type="Pfam" id="PF03745">
    <property type="entry name" value="DUF309"/>
    <property type="match status" value="1"/>
</dbReference>
<evidence type="ECO:0000313" key="1">
    <source>
        <dbReference type="EMBL" id="ARF15443.1"/>
    </source>
</evidence>
<keyword evidence="2" id="KW-1185">Reference proteome</keyword>
<dbReference type="InterPro" id="IPR005500">
    <property type="entry name" value="DUF309"/>
</dbReference>
<proteinExistence type="predicted"/>
<gene>
    <name evidence="1" type="ORF">SporoS204_15525</name>
</gene>
<name>A0ABN4YXJ8_SPOUR</name>
<organism evidence="1 2">
    <name type="scientific">Sporosarcina ureae</name>
    <dbReference type="NCBI Taxonomy" id="1571"/>
    <lineage>
        <taxon>Bacteria</taxon>
        <taxon>Bacillati</taxon>
        <taxon>Bacillota</taxon>
        <taxon>Bacilli</taxon>
        <taxon>Bacillales</taxon>
        <taxon>Caryophanaceae</taxon>
        <taxon>Sporosarcina</taxon>
    </lineage>
</organism>
<dbReference type="Gene3D" id="1.10.3450.10">
    <property type="entry name" value="TTHA0068-like"/>
    <property type="match status" value="1"/>
</dbReference>
<dbReference type="PANTHER" id="PTHR34796">
    <property type="entry name" value="EXPRESSED PROTEIN"/>
    <property type="match status" value="1"/>
</dbReference>
<evidence type="ECO:0000313" key="2">
    <source>
        <dbReference type="Proteomes" id="UP000192486"/>
    </source>
</evidence>
<reference evidence="1 2" key="1">
    <citation type="submission" date="2016-04" db="EMBL/GenBank/DDBJ databases">
        <title>Comparative Genomics and Epigenetics of Sporosarcina ureae.</title>
        <authorList>
            <person name="Oliver A.S."/>
            <person name="Cooper K.K."/>
        </authorList>
    </citation>
    <scope>NUCLEOTIDE SEQUENCE [LARGE SCALE GENOMIC DNA]</scope>
    <source>
        <strain evidence="1 2">S204</strain>
    </source>
</reference>
<protein>
    <recommendedName>
        <fullName evidence="3">DUF309 domain-containing protein</fullName>
    </recommendedName>
</protein>
<dbReference type="Proteomes" id="UP000192486">
    <property type="component" value="Chromosome"/>
</dbReference>
<sequence>MHPYYHPLFLQFIVYFNDNQDYFECHEVLEEYWKDQKNFSKDHPLTGYILMATGLYHWRRGNTAGASRTLTKAITRFHEMPVQFGDYLEEVAIDEIIMQLEHCLTRIKSGEDFHAFPLPISPELQVEAEKFKPLLALLPKNSASVIHKHMQRDRSDILLQREEKKKGSR</sequence>
<evidence type="ECO:0008006" key="3">
    <source>
        <dbReference type="Google" id="ProtNLM"/>
    </source>
</evidence>